<feature type="non-terminal residue" evidence="1">
    <location>
        <position position="51"/>
    </location>
</feature>
<proteinExistence type="predicted"/>
<dbReference type="EMBL" id="UINC01157016">
    <property type="protein sequence ID" value="SVD53765.1"/>
    <property type="molecule type" value="Genomic_DNA"/>
</dbReference>
<protein>
    <submittedName>
        <fullName evidence="1">Uncharacterized protein</fullName>
    </submittedName>
</protein>
<name>A0A382W5Y7_9ZZZZ</name>
<sequence>MVGEDPCSAENLFGNIVGGKDAAVDFDNRPVLLLMVFHHQHISSPAAPMNL</sequence>
<gene>
    <name evidence="1" type="ORF">METZ01_LOCUS406619</name>
</gene>
<evidence type="ECO:0000313" key="1">
    <source>
        <dbReference type="EMBL" id="SVD53765.1"/>
    </source>
</evidence>
<reference evidence="1" key="1">
    <citation type="submission" date="2018-05" db="EMBL/GenBank/DDBJ databases">
        <authorList>
            <person name="Lanie J.A."/>
            <person name="Ng W.-L."/>
            <person name="Kazmierczak K.M."/>
            <person name="Andrzejewski T.M."/>
            <person name="Davidsen T.M."/>
            <person name="Wayne K.J."/>
            <person name="Tettelin H."/>
            <person name="Glass J.I."/>
            <person name="Rusch D."/>
            <person name="Podicherti R."/>
            <person name="Tsui H.-C.T."/>
            <person name="Winkler M.E."/>
        </authorList>
    </citation>
    <scope>NUCLEOTIDE SEQUENCE</scope>
</reference>
<organism evidence="1">
    <name type="scientific">marine metagenome</name>
    <dbReference type="NCBI Taxonomy" id="408172"/>
    <lineage>
        <taxon>unclassified sequences</taxon>
        <taxon>metagenomes</taxon>
        <taxon>ecological metagenomes</taxon>
    </lineage>
</organism>
<dbReference type="AlphaFoldDB" id="A0A382W5Y7"/>
<accession>A0A382W5Y7</accession>